<keyword evidence="1" id="KW-0732">Signal</keyword>
<dbReference type="Proteomes" id="UP000656244">
    <property type="component" value="Unassembled WGS sequence"/>
</dbReference>
<feature type="chain" id="PRO_5037518043" description="Lipoprotein" evidence="1">
    <location>
        <begin position="22"/>
        <end position="50"/>
    </location>
</feature>
<dbReference type="PROSITE" id="PS51257">
    <property type="entry name" value="PROKAR_LIPOPROTEIN"/>
    <property type="match status" value="1"/>
</dbReference>
<keyword evidence="3" id="KW-1185">Reference proteome</keyword>
<feature type="signal peptide" evidence="1">
    <location>
        <begin position="1"/>
        <end position="21"/>
    </location>
</feature>
<proteinExistence type="predicted"/>
<name>A0A923H870_9FLAO</name>
<evidence type="ECO:0000256" key="1">
    <source>
        <dbReference type="SAM" id="SignalP"/>
    </source>
</evidence>
<comment type="caution">
    <text evidence="2">The sequence shown here is derived from an EMBL/GenBank/DDBJ whole genome shotgun (WGS) entry which is preliminary data.</text>
</comment>
<protein>
    <recommendedName>
        <fullName evidence="4">Lipoprotein</fullName>
    </recommendedName>
</protein>
<evidence type="ECO:0000313" key="2">
    <source>
        <dbReference type="EMBL" id="MBC3757039.1"/>
    </source>
</evidence>
<evidence type="ECO:0000313" key="3">
    <source>
        <dbReference type="Proteomes" id="UP000656244"/>
    </source>
</evidence>
<gene>
    <name evidence="2" type="ORF">H7U19_01390</name>
</gene>
<accession>A0A923H870</accession>
<sequence length="50" mass="5271">MKALKITLVLAFLAASLTSCVKQDLNEDDVLVSPVNEIPSPFTGGSGHDQ</sequence>
<organism evidence="2 3">
    <name type="scientific">Hyunsoonleella aquatilis</name>
    <dbReference type="NCBI Taxonomy" id="2762758"/>
    <lineage>
        <taxon>Bacteria</taxon>
        <taxon>Pseudomonadati</taxon>
        <taxon>Bacteroidota</taxon>
        <taxon>Flavobacteriia</taxon>
        <taxon>Flavobacteriales</taxon>
        <taxon>Flavobacteriaceae</taxon>
    </lineage>
</organism>
<dbReference type="RefSeq" id="WP_186558048.1">
    <property type="nucleotide sequence ID" value="NZ_JACNMF010000001.1"/>
</dbReference>
<dbReference type="EMBL" id="JACNMF010000001">
    <property type="protein sequence ID" value="MBC3757039.1"/>
    <property type="molecule type" value="Genomic_DNA"/>
</dbReference>
<reference evidence="2" key="1">
    <citation type="submission" date="2020-08" db="EMBL/GenBank/DDBJ databases">
        <title>Hyunsoonleella sp. strain SJ7 genome sequencing and assembly.</title>
        <authorList>
            <person name="Kim I."/>
        </authorList>
    </citation>
    <scope>NUCLEOTIDE SEQUENCE</scope>
    <source>
        <strain evidence="2">SJ7</strain>
    </source>
</reference>
<dbReference type="AlphaFoldDB" id="A0A923H870"/>
<evidence type="ECO:0008006" key="4">
    <source>
        <dbReference type="Google" id="ProtNLM"/>
    </source>
</evidence>